<gene>
    <name evidence="15" type="primary">LOC107073672</name>
</gene>
<keyword evidence="11" id="KW-0408">Iron</keyword>
<dbReference type="InterPro" id="IPR050196">
    <property type="entry name" value="Cytochrome_P450_Monoox"/>
</dbReference>
<evidence type="ECO:0000256" key="13">
    <source>
        <dbReference type="ARBA" id="ARBA00023136"/>
    </source>
</evidence>
<dbReference type="SUPFAM" id="SSF48264">
    <property type="entry name" value="Cytochrome P450"/>
    <property type="match status" value="1"/>
</dbReference>
<name>A0ABM1JBK7_POLDO</name>
<dbReference type="Proteomes" id="UP000694924">
    <property type="component" value="Unplaced"/>
</dbReference>
<keyword evidence="6" id="KW-0349">Heme</keyword>
<evidence type="ECO:0000256" key="9">
    <source>
        <dbReference type="ARBA" id="ARBA00022848"/>
    </source>
</evidence>
<dbReference type="RefSeq" id="XP_015189845.1">
    <property type="nucleotide sequence ID" value="XM_015334359.1"/>
</dbReference>
<evidence type="ECO:0000313" key="14">
    <source>
        <dbReference type="Proteomes" id="UP000694924"/>
    </source>
</evidence>
<evidence type="ECO:0000256" key="3">
    <source>
        <dbReference type="ARBA" id="ARBA00004174"/>
    </source>
</evidence>
<comment type="function">
    <text evidence="2">May be involved in the metabolism of insect hormones and in the breakdown of synthetic insecticides.</text>
</comment>
<evidence type="ECO:0000256" key="12">
    <source>
        <dbReference type="ARBA" id="ARBA00023033"/>
    </source>
</evidence>
<comment type="subcellular location">
    <subcellularLocation>
        <location evidence="4">Endoplasmic reticulum membrane</location>
        <topology evidence="4">Peripheral membrane protein</topology>
    </subcellularLocation>
    <subcellularLocation>
        <location evidence="3">Microsome membrane</location>
        <topology evidence="3">Peripheral membrane protein</topology>
    </subcellularLocation>
</comment>
<evidence type="ECO:0000256" key="11">
    <source>
        <dbReference type="ARBA" id="ARBA00023004"/>
    </source>
</evidence>
<dbReference type="PANTHER" id="PTHR24291">
    <property type="entry name" value="CYTOCHROME P450 FAMILY 4"/>
    <property type="match status" value="1"/>
</dbReference>
<protein>
    <submittedName>
        <fullName evidence="15">Cytochrome P450 4g15-like</fullName>
    </submittedName>
</protein>
<evidence type="ECO:0000256" key="6">
    <source>
        <dbReference type="ARBA" id="ARBA00022617"/>
    </source>
</evidence>
<evidence type="ECO:0000256" key="10">
    <source>
        <dbReference type="ARBA" id="ARBA00023002"/>
    </source>
</evidence>
<sequence>MHLFLGDLTDSMKKLIQYSAIYSSPWRLWIGSKLILVFDDPENIEIILKSSKIDEKSFLYNFVKYSLGDGLFTAPASLWKIHRRILDQKFNSKMVSYYMESLNKNSKRLINILETSNGENVDISHYVHLCTLDIIFGESWKL</sequence>
<accession>A0ABM1JBK7</accession>
<dbReference type="InterPro" id="IPR001128">
    <property type="entry name" value="Cyt_P450"/>
</dbReference>
<organism evidence="14 15">
    <name type="scientific">Polistes dominula</name>
    <name type="common">European paper wasp</name>
    <name type="synonym">Vespa dominula</name>
    <dbReference type="NCBI Taxonomy" id="743375"/>
    <lineage>
        <taxon>Eukaryota</taxon>
        <taxon>Metazoa</taxon>
        <taxon>Ecdysozoa</taxon>
        <taxon>Arthropoda</taxon>
        <taxon>Hexapoda</taxon>
        <taxon>Insecta</taxon>
        <taxon>Pterygota</taxon>
        <taxon>Neoptera</taxon>
        <taxon>Endopterygota</taxon>
        <taxon>Hymenoptera</taxon>
        <taxon>Apocrita</taxon>
        <taxon>Aculeata</taxon>
        <taxon>Vespoidea</taxon>
        <taxon>Vespidae</taxon>
        <taxon>Polistinae</taxon>
        <taxon>Polistini</taxon>
        <taxon>Polistes</taxon>
    </lineage>
</organism>
<evidence type="ECO:0000256" key="4">
    <source>
        <dbReference type="ARBA" id="ARBA00004406"/>
    </source>
</evidence>
<dbReference type="PANTHER" id="PTHR24291:SF189">
    <property type="entry name" value="CYTOCHROME P450 4C3-RELATED"/>
    <property type="match status" value="1"/>
</dbReference>
<evidence type="ECO:0000313" key="15">
    <source>
        <dbReference type="RefSeq" id="XP_015189845.1"/>
    </source>
</evidence>
<proteinExistence type="inferred from homology"/>
<evidence type="ECO:0000256" key="8">
    <source>
        <dbReference type="ARBA" id="ARBA00022824"/>
    </source>
</evidence>
<dbReference type="GeneID" id="107073672"/>
<evidence type="ECO:0000256" key="7">
    <source>
        <dbReference type="ARBA" id="ARBA00022723"/>
    </source>
</evidence>
<dbReference type="InterPro" id="IPR036396">
    <property type="entry name" value="Cyt_P450_sf"/>
</dbReference>
<keyword evidence="14" id="KW-1185">Reference proteome</keyword>
<keyword evidence="8" id="KW-0256">Endoplasmic reticulum</keyword>
<comment type="similarity">
    <text evidence="5">Belongs to the cytochrome P450 family.</text>
</comment>
<keyword evidence="9" id="KW-0492">Microsome</keyword>
<evidence type="ECO:0000256" key="5">
    <source>
        <dbReference type="ARBA" id="ARBA00010617"/>
    </source>
</evidence>
<keyword evidence="10" id="KW-0560">Oxidoreductase</keyword>
<keyword evidence="7" id="KW-0479">Metal-binding</keyword>
<dbReference type="Pfam" id="PF00067">
    <property type="entry name" value="p450"/>
    <property type="match status" value="1"/>
</dbReference>
<dbReference type="Gene3D" id="1.10.630.10">
    <property type="entry name" value="Cytochrome P450"/>
    <property type="match status" value="1"/>
</dbReference>
<reference evidence="15" key="1">
    <citation type="submission" date="2025-08" db="UniProtKB">
        <authorList>
            <consortium name="RefSeq"/>
        </authorList>
    </citation>
    <scope>IDENTIFICATION</scope>
    <source>
        <tissue evidence="15">Whole body</tissue>
    </source>
</reference>
<comment type="cofactor">
    <cofactor evidence="1">
        <name>heme</name>
        <dbReference type="ChEBI" id="CHEBI:30413"/>
    </cofactor>
</comment>
<evidence type="ECO:0000256" key="1">
    <source>
        <dbReference type="ARBA" id="ARBA00001971"/>
    </source>
</evidence>
<keyword evidence="13" id="KW-0472">Membrane</keyword>
<keyword evidence="12" id="KW-0503">Monooxygenase</keyword>
<evidence type="ECO:0000256" key="2">
    <source>
        <dbReference type="ARBA" id="ARBA00003690"/>
    </source>
</evidence>